<sequence length="170" mass="18846">MGGKRMNQIKSTTKTGIKQEGEGAQMKKGKKEDWKKRRGRGQGAEVGKKKKVAGLRKEKGKKEKKGRGRGRENENGMMDQQNDVGSVAAPAAKALDWILGGVGERRSKRKRRKGKQQSQSAPLFSWLWLSCLDVGGVDGMTLGWVCEGRRQVQKSSRVSVSQSESESERE</sequence>
<evidence type="ECO:0000313" key="2">
    <source>
        <dbReference type="EMBL" id="OJJ76498.1"/>
    </source>
</evidence>
<dbReference type="AlphaFoldDB" id="A0A1L9UXW0"/>
<dbReference type="Proteomes" id="UP000184499">
    <property type="component" value="Unassembled WGS sequence"/>
</dbReference>
<organism evidence="2 3">
    <name type="scientific">Aspergillus brasiliensis (strain CBS 101740 / IMI 381727 / IBT 21946)</name>
    <dbReference type="NCBI Taxonomy" id="767769"/>
    <lineage>
        <taxon>Eukaryota</taxon>
        <taxon>Fungi</taxon>
        <taxon>Dikarya</taxon>
        <taxon>Ascomycota</taxon>
        <taxon>Pezizomycotina</taxon>
        <taxon>Eurotiomycetes</taxon>
        <taxon>Eurotiomycetidae</taxon>
        <taxon>Eurotiales</taxon>
        <taxon>Aspergillaceae</taxon>
        <taxon>Aspergillus</taxon>
        <taxon>Aspergillus subgen. Circumdati</taxon>
    </lineage>
</organism>
<feature type="region of interest" description="Disordered" evidence="1">
    <location>
        <begin position="1"/>
        <end position="83"/>
    </location>
</feature>
<dbReference type="RefSeq" id="XP_067483745.1">
    <property type="nucleotide sequence ID" value="XM_067624496.1"/>
</dbReference>
<proteinExistence type="predicted"/>
<evidence type="ECO:0000313" key="3">
    <source>
        <dbReference type="Proteomes" id="UP000184499"/>
    </source>
</evidence>
<dbReference type="EMBL" id="KV878680">
    <property type="protein sequence ID" value="OJJ76498.1"/>
    <property type="molecule type" value="Genomic_DNA"/>
</dbReference>
<feature type="compositionally biased region" description="Basic residues" evidence="1">
    <location>
        <begin position="106"/>
        <end position="115"/>
    </location>
</feature>
<keyword evidence="3" id="KW-1185">Reference proteome</keyword>
<evidence type="ECO:0000256" key="1">
    <source>
        <dbReference type="SAM" id="MobiDB-lite"/>
    </source>
</evidence>
<dbReference type="GeneID" id="93576984"/>
<name>A0A1L9UXW0_ASPBC</name>
<dbReference type="VEuPathDB" id="FungiDB:ASPBRDRAFT_411326"/>
<feature type="region of interest" description="Disordered" evidence="1">
    <location>
        <begin position="100"/>
        <end position="120"/>
    </location>
</feature>
<accession>A0A1L9UXW0</accession>
<gene>
    <name evidence="2" type="ORF">ASPBRDRAFT_411326</name>
</gene>
<protein>
    <submittedName>
        <fullName evidence="2">Uncharacterized protein</fullName>
    </submittedName>
</protein>
<reference evidence="3" key="1">
    <citation type="journal article" date="2017" name="Genome Biol.">
        <title>Comparative genomics reveals high biological diversity and specific adaptations in the industrially and medically important fungal genus Aspergillus.</title>
        <authorList>
            <person name="de Vries R.P."/>
            <person name="Riley R."/>
            <person name="Wiebenga A."/>
            <person name="Aguilar-Osorio G."/>
            <person name="Amillis S."/>
            <person name="Uchima C.A."/>
            <person name="Anderluh G."/>
            <person name="Asadollahi M."/>
            <person name="Askin M."/>
            <person name="Barry K."/>
            <person name="Battaglia E."/>
            <person name="Bayram O."/>
            <person name="Benocci T."/>
            <person name="Braus-Stromeyer S.A."/>
            <person name="Caldana C."/>
            <person name="Canovas D."/>
            <person name="Cerqueira G.C."/>
            <person name="Chen F."/>
            <person name="Chen W."/>
            <person name="Choi C."/>
            <person name="Clum A."/>
            <person name="Dos Santos R.A."/>
            <person name="Damasio A.R."/>
            <person name="Diallinas G."/>
            <person name="Emri T."/>
            <person name="Fekete E."/>
            <person name="Flipphi M."/>
            <person name="Freyberg S."/>
            <person name="Gallo A."/>
            <person name="Gournas C."/>
            <person name="Habgood R."/>
            <person name="Hainaut M."/>
            <person name="Harispe M.L."/>
            <person name="Henrissat B."/>
            <person name="Hilden K.S."/>
            <person name="Hope R."/>
            <person name="Hossain A."/>
            <person name="Karabika E."/>
            <person name="Karaffa L."/>
            <person name="Karanyi Z."/>
            <person name="Krasevec N."/>
            <person name="Kuo A."/>
            <person name="Kusch H."/>
            <person name="LaButti K."/>
            <person name="Lagendijk E.L."/>
            <person name="Lapidus A."/>
            <person name="Levasseur A."/>
            <person name="Lindquist E."/>
            <person name="Lipzen A."/>
            <person name="Logrieco A.F."/>
            <person name="MacCabe A."/>
            <person name="Maekelae M.R."/>
            <person name="Malavazi I."/>
            <person name="Melin P."/>
            <person name="Meyer V."/>
            <person name="Mielnichuk N."/>
            <person name="Miskei M."/>
            <person name="Molnar A.P."/>
            <person name="Mule G."/>
            <person name="Ngan C.Y."/>
            <person name="Orejas M."/>
            <person name="Orosz E."/>
            <person name="Ouedraogo J.P."/>
            <person name="Overkamp K.M."/>
            <person name="Park H.-S."/>
            <person name="Perrone G."/>
            <person name="Piumi F."/>
            <person name="Punt P.J."/>
            <person name="Ram A.F."/>
            <person name="Ramon A."/>
            <person name="Rauscher S."/>
            <person name="Record E."/>
            <person name="Riano-Pachon D.M."/>
            <person name="Robert V."/>
            <person name="Roehrig J."/>
            <person name="Ruller R."/>
            <person name="Salamov A."/>
            <person name="Salih N.S."/>
            <person name="Samson R.A."/>
            <person name="Sandor E."/>
            <person name="Sanguinetti M."/>
            <person name="Schuetze T."/>
            <person name="Sepcic K."/>
            <person name="Shelest E."/>
            <person name="Sherlock G."/>
            <person name="Sophianopoulou V."/>
            <person name="Squina F.M."/>
            <person name="Sun H."/>
            <person name="Susca A."/>
            <person name="Todd R.B."/>
            <person name="Tsang A."/>
            <person name="Unkles S.E."/>
            <person name="van de Wiele N."/>
            <person name="van Rossen-Uffink D."/>
            <person name="Oliveira J.V."/>
            <person name="Vesth T.C."/>
            <person name="Visser J."/>
            <person name="Yu J.-H."/>
            <person name="Zhou M."/>
            <person name="Andersen M.R."/>
            <person name="Archer D.B."/>
            <person name="Baker S.E."/>
            <person name="Benoit I."/>
            <person name="Brakhage A.A."/>
            <person name="Braus G.H."/>
            <person name="Fischer R."/>
            <person name="Frisvad J.C."/>
            <person name="Goldman G.H."/>
            <person name="Houbraken J."/>
            <person name="Oakley B."/>
            <person name="Pocsi I."/>
            <person name="Scazzocchio C."/>
            <person name="Seiboth B."/>
            <person name="vanKuyk P.A."/>
            <person name="Wortman J."/>
            <person name="Dyer P.S."/>
            <person name="Grigoriev I.V."/>
        </authorList>
    </citation>
    <scope>NUCLEOTIDE SEQUENCE [LARGE SCALE GENOMIC DNA]</scope>
    <source>
        <strain evidence="3">CBS 101740 / IMI 381727 / IBT 21946</strain>
    </source>
</reference>